<dbReference type="Gene3D" id="2.30.30.40">
    <property type="entry name" value="SH3 Domains"/>
    <property type="match status" value="1"/>
</dbReference>
<accession>K0K064</accession>
<name>K0K064_SACES</name>
<gene>
    <name evidence="2" type="ordered locus">BN6_44300</name>
</gene>
<organism evidence="2 3">
    <name type="scientific">Saccharothrix espanaensis (strain ATCC 51144 / DSM 44229 / JCM 9112 / NBRC 15066 / NRRL 15764)</name>
    <dbReference type="NCBI Taxonomy" id="1179773"/>
    <lineage>
        <taxon>Bacteria</taxon>
        <taxon>Bacillati</taxon>
        <taxon>Actinomycetota</taxon>
        <taxon>Actinomycetes</taxon>
        <taxon>Pseudonocardiales</taxon>
        <taxon>Pseudonocardiaceae</taxon>
        <taxon>Saccharothrix</taxon>
    </lineage>
</organism>
<sequence length="128" mass="13044">MNKTLSAITLATTLFGCATLGGVAGADPAPAAGLQSPADRTSIAAARCAGYGWVISNTDGLHVRSGPGTNYDILVTVNRGHRLSCFPVVAGGRYTACGTTDANGWIPVDRDGNARIDGYVASTCVRDA</sequence>
<evidence type="ECO:0000313" key="2">
    <source>
        <dbReference type="EMBL" id="CCH31711.1"/>
    </source>
</evidence>
<dbReference type="EMBL" id="HE804045">
    <property type="protein sequence ID" value="CCH31711.1"/>
    <property type="molecule type" value="Genomic_DNA"/>
</dbReference>
<proteinExistence type="predicted"/>
<dbReference type="AlphaFoldDB" id="K0K064"/>
<keyword evidence="3" id="KW-1185">Reference proteome</keyword>
<evidence type="ECO:0000256" key="1">
    <source>
        <dbReference type="SAM" id="SignalP"/>
    </source>
</evidence>
<dbReference type="HOGENOM" id="CLU_1957973_0_0_11"/>
<reference evidence="2 3" key="1">
    <citation type="journal article" date="2012" name="BMC Genomics">
        <title>Complete genome sequence of Saccharothrix espanaensis DSM 44229T and comparison to the other completely sequenced Pseudonocardiaceae.</title>
        <authorList>
            <person name="Strobel T."/>
            <person name="Al-Dilaimi A."/>
            <person name="Blom J."/>
            <person name="Gessner A."/>
            <person name="Kalinowski J."/>
            <person name="Luzhetska M."/>
            <person name="Puhler A."/>
            <person name="Szczepanowski R."/>
            <person name="Bechthold A."/>
            <person name="Ruckert C."/>
        </authorList>
    </citation>
    <scope>NUCLEOTIDE SEQUENCE [LARGE SCALE GENOMIC DNA]</scope>
    <source>
        <strain evidence="3">ATCC 51144 / DSM 44229 / JCM 9112 / NBRC 15066 / NRRL 15764</strain>
    </source>
</reference>
<feature type="chain" id="PRO_5039703284" evidence="1">
    <location>
        <begin position="27"/>
        <end position="128"/>
    </location>
</feature>
<feature type="signal peptide" evidence="1">
    <location>
        <begin position="1"/>
        <end position="26"/>
    </location>
</feature>
<protein>
    <submittedName>
        <fullName evidence="2">Uncharacterized protein</fullName>
    </submittedName>
</protein>
<dbReference type="PROSITE" id="PS51257">
    <property type="entry name" value="PROKAR_LIPOPROTEIN"/>
    <property type="match status" value="1"/>
</dbReference>
<dbReference type="RefSeq" id="WP_015101823.1">
    <property type="nucleotide sequence ID" value="NC_019673.1"/>
</dbReference>
<dbReference type="OrthoDB" id="3695382at2"/>
<evidence type="ECO:0000313" key="3">
    <source>
        <dbReference type="Proteomes" id="UP000006281"/>
    </source>
</evidence>
<dbReference type="PATRIC" id="fig|1179773.3.peg.4438"/>
<dbReference type="Proteomes" id="UP000006281">
    <property type="component" value="Chromosome"/>
</dbReference>
<dbReference type="KEGG" id="sesp:BN6_44300"/>
<keyword evidence="1" id="KW-0732">Signal</keyword>